<dbReference type="EMBL" id="JAKOGI010000017">
    <property type="protein sequence ID" value="KAJ8450053.1"/>
    <property type="molecule type" value="Genomic_DNA"/>
</dbReference>
<evidence type="ECO:0000313" key="1">
    <source>
        <dbReference type="EMBL" id="KAJ8450053.1"/>
    </source>
</evidence>
<reference evidence="1" key="1">
    <citation type="submission" date="2022-04" db="EMBL/GenBank/DDBJ databases">
        <title>Carnegiea gigantea Genome sequencing and assembly v2.</title>
        <authorList>
            <person name="Copetti D."/>
            <person name="Sanderson M.J."/>
            <person name="Burquez A."/>
            <person name="Wojciechowski M.F."/>
        </authorList>
    </citation>
    <scope>NUCLEOTIDE SEQUENCE</scope>
    <source>
        <strain evidence="1">SGP5-SGP5p</strain>
        <tissue evidence="1">Aerial part</tissue>
    </source>
</reference>
<accession>A0A9Q1KUZ8</accession>
<dbReference type="InterPro" id="IPR044160">
    <property type="entry name" value="TGD4-like"/>
</dbReference>
<name>A0A9Q1KUZ8_9CARY</name>
<evidence type="ECO:0008006" key="3">
    <source>
        <dbReference type="Google" id="ProtNLM"/>
    </source>
</evidence>
<dbReference type="OrthoDB" id="512148at2759"/>
<dbReference type="GO" id="GO:0034196">
    <property type="term" value="P:acylglycerol transport"/>
    <property type="evidence" value="ECO:0007669"/>
    <property type="project" value="InterPro"/>
</dbReference>
<organism evidence="1 2">
    <name type="scientific">Carnegiea gigantea</name>
    <dbReference type="NCBI Taxonomy" id="171969"/>
    <lineage>
        <taxon>Eukaryota</taxon>
        <taxon>Viridiplantae</taxon>
        <taxon>Streptophyta</taxon>
        <taxon>Embryophyta</taxon>
        <taxon>Tracheophyta</taxon>
        <taxon>Spermatophyta</taxon>
        <taxon>Magnoliopsida</taxon>
        <taxon>eudicotyledons</taxon>
        <taxon>Gunneridae</taxon>
        <taxon>Pentapetalae</taxon>
        <taxon>Caryophyllales</taxon>
        <taxon>Cactineae</taxon>
        <taxon>Cactaceae</taxon>
        <taxon>Cactoideae</taxon>
        <taxon>Echinocereeae</taxon>
        <taxon>Carnegiea</taxon>
    </lineage>
</organism>
<dbReference type="GO" id="GO:1990052">
    <property type="term" value="P:ER to chloroplast lipid transport"/>
    <property type="evidence" value="ECO:0007669"/>
    <property type="project" value="InterPro"/>
</dbReference>
<dbReference type="GO" id="GO:0009941">
    <property type="term" value="C:chloroplast envelope"/>
    <property type="evidence" value="ECO:0007669"/>
    <property type="project" value="TreeGrafter"/>
</dbReference>
<comment type="caution">
    <text evidence="1">The sequence shown here is derived from an EMBL/GenBank/DDBJ whole genome shotgun (WGS) entry which is preliminary data.</text>
</comment>
<protein>
    <recommendedName>
        <fullName evidence="3">Protein TRIGALACTOSYLDIACYLGLYCEROL 4, chloroplastic</fullName>
    </recommendedName>
</protein>
<keyword evidence="2" id="KW-1185">Reference proteome</keyword>
<dbReference type="PANTHER" id="PTHR34954:SF3">
    <property type="entry name" value="EXPRESSED PROTEIN"/>
    <property type="match status" value="1"/>
</dbReference>
<evidence type="ECO:0000313" key="2">
    <source>
        <dbReference type="Proteomes" id="UP001153076"/>
    </source>
</evidence>
<sequence length="538" mass="60194">MANLRTAMDAAFWDLDIASPRNLDGCAKAVPGESFPLDGARAGRALRVQQLSFIGSGFPLGIIPCLSPPTPSTNGPADLSSSIALQSLLLRRSFADWWVVVVGQLRPMKLISNIKAQVVERRERSLISFKEIARRLLERPLYFLARERGLILFKETAQDLLEKPLYSLGLSTHIPITPSSSLFLSTEAHGDRKQRRHKLILYHQASLSLICCPYLAITSTFYHSTSCNYGLRSHVNFANSLQLPYHDITLEAAWPELFIDSNGRYWNVSESVSLDLLSSISESGLRYRFGLHKNGGRPQAVINSIDGEAPAALLPGLWAKAAFSYEKSKDLWRQKETEDDLFIKTDQGKFWRPAYDVRLREPHASISTVIGGTFGAWFQGEDNTLRGASTEGDSGISSGSRKRSPVFVDLFGSVCYTFQHGKFRKLYGDLTRVDTRLDICSASAIAKSMLSMFSNSSNAWRHNPASLPRLSLIFQQQVAGPIVFRVDSKFAAGKYILRMEDFMCSLSYSLRLLKSGKVVAWYSPKRKEAMIELRLLEF</sequence>
<dbReference type="PANTHER" id="PTHR34954">
    <property type="entry name" value="EXPRESSED PROTEIN"/>
    <property type="match status" value="1"/>
</dbReference>
<dbReference type="Proteomes" id="UP001153076">
    <property type="component" value="Unassembled WGS sequence"/>
</dbReference>
<gene>
    <name evidence="1" type="ORF">Cgig2_033247</name>
</gene>
<dbReference type="GO" id="GO:0070300">
    <property type="term" value="F:phosphatidic acid binding"/>
    <property type="evidence" value="ECO:0007669"/>
    <property type="project" value="InterPro"/>
</dbReference>
<proteinExistence type="predicted"/>
<dbReference type="AlphaFoldDB" id="A0A9Q1KUZ8"/>